<dbReference type="AlphaFoldDB" id="A0AAV7WUC5"/>
<protein>
    <submittedName>
        <fullName evidence="2">Uncharacterized protein</fullName>
    </submittedName>
</protein>
<dbReference type="Proteomes" id="UP001066276">
    <property type="component" value="Chromosome 1_1"/>
</dbReference>
<accession>A0AAV7WUC5</accession>
<gene>
    <name evidence="2" type="ORF">NDU88_004018</name>
</gene>
<evidence type="ECO:0000256" key="1">
    <source>
        <dbReference type="SAM" id="MobiDB-lite"/>
    </source>
</evidence>
<evidence type="ECO:0000313" key="2">
    <source>
        <dbReference type="EMBL" id="KAJ1216416.1"/>
    </source>
</evidence>
<organism evidence="2 3">
    <name type="scientific">Pleurodeles waltl</name>
    <name type="common">Iberian ribbed newt</name>
    <dbReference type="NCBI Taxonomy" id="8319"/>
    <lineage>
        <taxon>Eukaryota</taxon>
        <taxon>Metazoa</taxon>
        <taxon>Chordata</taxon>
        <taxon>Craniata</taxon>
        <taxon>Vertebrata</taxon>
        <taxon>Euteleostomi</taxon>
        <taxon>Amphibia</taxon>
        <taxon>Batrachia</taxon>
        <taxon>Caudata</taxon>
        <taxon>Salamandroidea</taxon>
        <taxon>Salamandridae</taxon>
        <taxon>Pleurodelinae</taxon>
        <taxon>Pleurodeles</taxon>
    </lineage>
</organism>
<feature type="compositionally biased region" description="Basic and acidic residues" evidence="1">
    <location>
        <begin position="1"/>
        <end position="38"/>
    </location>
</feature>
<sequence length="93" mass="10247">MSERGDRHATRLDGAERRISEAEDKSADSAERNAENPKDAGPFEGPEAVEEGTPPRPPQREKKSTDEMTEMQEKEIGPPEPTLGGDTQETAER</sequence>
<evidence type="ECO:0000313" key="3">
    <source>
        <dbReference type="Proteomes" id="UP001066276"/>
    </source>
</evidence>
<proteinExistence type="predicted"/>
<keyword evidence="3" id="KW-1185">Reference proteome</keyword>
<name>A0AAV7WUC5_PLEWA</name>
<feature type="region of interest" description="Disordered" evidence="1">
    <location>
        <begin position="1"/>
        <end position="93"/>
    </location>
</feature>
<feature type="compositionally biased region" description="Basic and acidic residues" evidence="1">
    <location>
        <begin position="58"/>
        <end position="77"/>
    </location>
</feature>
<reference evidence="2" key="1">
    <citation type="journal article" date="2022" name="bioRxiv">
        <title>Sequencing and chromosome-scale assembly of the giantPleurodeles waltlgenome.</title>
        <authorList>
            <person name="Brown T."/>
            <person name="Elewa A."/>
            <person name="Iarovenko S."/>
            <person name="Subramanian E."/>
            <person name="Araus A.J."/>
            <person name="Petzold A."/>
            <person name="Susuki M."/>
            <person name="Suzuki K.-i.T."/>
            <person name="Hayashi T."/>
            <person name="Toyoda A."/>
            <person name="Oliveira C."/>
            <person name="Osipova E."/>
            <person name="Leigh N.D."/>
            <person name="Simon A."/>
            <person name="Yun M.H."/>
        </authorList>
    </citation>
    <scope>NUCLEOTIDE SEQUENCE</scope>
    <source>
        <strain evidence="2">20211129_DDA</strain>
        <tissue evidence="2">Liver</tissue>
    </source>
</reference>
<dbReference type="EMBL" id="JANPWB010000001">
    <property type="protein sequence ID" value="KAJ1216416.1"/>
    <property type="molecule type" value="Genomic_DNA"/>
</dbReference>
<comment type="caution">
    <text evidence="2">The sequence shown here is derived from an EMBL/GenBank/DDBJ whole genome shotgun (WGS) entry which is preliminary data.</text>
</comment>